<dbReference type="AlphaFoldDB" id="A0AAD6V404"/>
<evidence type="ECO:0000313" key="3">
    <source>
        <dbReference type="Proteomes" id="UP001219525"/>
    </source>
</evidence>
<accession>A0AAD6V404</accession>
<name>A0AAD6V404_9AGAR</name>
<evidence type="ECO:0000256" key="1">
    <source>
        <dbReference type="SAM" id="MobiDB-lite"/>
    </source>
</evidence>
<reference evidence="2" key="1">
    <citation type="submission" date="2023-03" db="EMBL/GenBank/DDBJ databases">
        <title>Massive genome expansion in bonnet fungi (Mycena s.s.) driven by repeated elements and novel gene families across ecological guilds.</title>
        <authorList>
            <consortium name="Lawrence Berkeley National Laboratory"/>
            <person name="Harder C.B."/>
            <person name="Miyauchi S."/>
            <person name="Viragh M."/>
            <person name="Kuo A."/>
            <person name="Thoen E."/>
            <person name="Andreopoulos B."/>
            <person name="Lu D."/>
            <person name="Skrede I."/>
            <person name="Drula E."/>
            <person name="Henrissat B."/>
            <person name="Morin E."/>
            <person name="Kohler A."/>
            <person name="Barry K."/>
            <person name="LaButti K."/>
            <person name="Morin E."/>
            <person name="Salamov A."/>
            <person name="Lipzen A."/>
            <person name="Mereny Z."/>
            <person name="Hegedus B."/>
            <person name="Baldrian P."/>
            <person name="Stursova M."/>
            <person name="Weitz H."/>
            <person name="Taylor A."/>
            <person name="Grigoriev I.V."/>
            <person name="Nagy L.G."/>
            <person name="Martin F."/>
            <person name="Kauserud H."/>
        </authorList>
    </citation>
    <scope>NUCLEOTIDE SEQUENCE</scope>
    <source>
        <strain evidence="2">9144</strain>
    </source>
</reference>
<proteinExistence type="predicted"/>
<feature type="compositionally biased region" description="Polar residues" evidence="1">
    <location>
        <begin position="258"/>
        <end position="267"/>
    </location>
</feature>
<feature type="region of interest" description="Disordered" evidence="1">
    <location>
        <begin position="246"/>
        <end position="267"/>
    </location>
</feature>
<keyword evidence="3" id="KW-1185">Reference proteome</keyword>
<sequence length="267" mass="28842">MAQISGVEILRRLETYPSLAKLMLPLSTFLGMLLGSGMITREAMSEAACSPDLRPQHRSIWEMDTLGEQSDRRTPDLPDGAASFMSEEHWSCGCERDGGGVNTRDWRRWRKRRCVEAAACTQAVGGGGVHGGAWMRRRGRRWVEPGALTQVRGGGGMDAGAWGRRRGRRRMEAAAWTQVRGRGGRERRGVEAGAWKWRRGGGCVDVGAWTQVCGGGGVNAAAWTDSHPCAKACSKVAAGGSVRQWTRDGASGEGRLTGSRTGHCSKS</sequence>
<gene>
    <name evidence="2" type="ORF">GGX14DRAFT_399979</name>
</gene>
<evidence type="ECO:0000313" key="2">
    <source>
        <dbReference type="EMBL" id="KAJ7201650.1"/>
    </source>
</evidence>
<comment type="caution">
    <text evidence="2">The sequence shown here is derived from an EMBL/GenBank/DDBJ whole genome shotgun (WGS) entry which is preliminary data.</text>
</comment>
<dbReference type="EMBL" id="JARJCW010000058">
    <property type="protein sequence ID" value="KAJ7201650.1"/>
    <property type="molecule type" value="Genomic_DNA"/>
</dbReference>
<dbReference type="Proteomes" id="UP001219525">
    <property type="component" value="Unassembled WGS sequence"/>
</dbReference>
<organism evidence="2 3">
    <name type="scientific">Mycena pura</name>
    <dbReference type="NCBI Taxonomy" id="153505"/>
    <lineage>
        <taxon>Eukaryota</taxon>
        <taxon>Fungi</taxon>
        <taxon>Dikarya</taxon>
        <taxon>Basidiomycota</taxon>
        <taxon>Agaricomycotina</taxon>
        <taxon>Agaricomycetes</taxon>
        <taxon>Agaricomycetidae</taxon>
        <taxon>Agaricales</taxon>
        <taxon>Marasmiineae</taxon>
        <taxon>Mycenaceae</taxon>
        <taxon>Mycena</taxon>
    </lineage>
</organism>
<protein>
    <submittedName>
        <fullName evidence="2">Uncharacterized protein</fullName>
    </submittedName>
</protein>